<reference evidence="1 2" key="2">
    <citation type="journal article" date="2019" name="G3 (Bethesda)">
        <title>Hybrid Assembly of the Genome of the Entomopathogenic Nematode Steinernema carpocapsae Identifies the X-Chromosome.</title>
        <authorList>
            <person name="Serra L."/>
            <person name="Macchietto M."/>
            <person name="Macias-Munoz A."/>
            <person name="McGill C.J."/>
            <person name="Rodriguez I.M."/>
            <person name="Rodriguez B."/>
            <person name="Murad R."/>
            <person name="Mortazavi A."/>
        </authorList>
    </citation>
    <scope>NUCLEOTIDE SEQUENCE [LARGE SCALE GENOMIC DNA]</scope>
    <source>
        <strain evidence="1 2">ALL</strain>
    </source>
</reference>
<name>A0A4U5NTP6_STECR</name>
<reference evidence="1 2" key="1">
    <citation type="journal article" date="2015" name="Genome Biol.">
        <title>Comparative genomics of Steinernema reveals deeply conserved gene regulatory networks.</title>
        <authorList>
            <person name="Dillman A.R."/>
            <person name="Macchietto M."/>
            <person name="Porter C.F."/>
            <person name="Rogers A."/>
            <person name="Williams B."/>
            <person name="Antoshechkin I."/>
            <person name="Lee M.M."/>
            <person name="Goodwin Z."/>
            <person name="Lu X."/>
            <person name="Lewis E.E."/>
            <person name="Goodrich-Blair H."/>
            <person name="Stock S.P."/>
            <person name="Adams B.J."/>
            <person name="Sternberg P.W."/>
            <person name="Mortazavi A."/>
        </authorList>
    </citation>
    <scope>NUCLEOTIDE SEQUENCE [LARGE SCALE GENOMIC DNA]</scope>
    <source>
        <strain evidence="1 2">ALL</strain>
    </source>
</reference>
<evidence type="ECO:0000313" key="1">
    <source>
        <dbReference type="EMBL" id="TKR86550.1"/>
    </source>
</evidence>
<sequence>MLPISEVDSGKEEIFARSNTFWNPTDLRTLRTLLIMPIIAPPNLESRSPLSAHVRSVKLAPRLIFAEFFFLSFMLTNYVRSACNNNVFALDSEPPHSQATRLLSPPKCHRLWHA</sequence>
<gene>
    <name evidence="1" type="ORF">L596_011125</name>
</gene>
<comment type="caution">
    <text evidence="1">The sequence shown here is derived from an EMBL/GenBank/DDBJ whole genome shotgun (WGS) entry which is preliminary data.</text>
</comment>
<organism evidence="1 2">
    <name type="scientific">Steinernema carpocapsae</name>
    <name type="common">Entomopathogenic nematode</name>
    <dbReference type="NCBI Taxonomy" id="34508"/>
    <lineage>
        <taxon>Eukaryota</taxon>
        <taxon>Metazoa</taxon>
        <taxon>Ecdysozoa</taxon>
        <taxon>Nematoda</taxon>
        <taxon>Chromadorea</taxon>
        <taxon>Rhabditida</taxon>
        <taxon>Tylenchina</taxon>
        <taxon>Panagrolaimomorpha</taxon>
        <taxon>Strongyloidoidea</taxon>
        <taxon>Steinernematidae</taxon>
        <taxon>Steinernema</taxon>
    </lineage>
</organism>
<dbReference type="Proteomes" id="UP000298663">
    <property type="component" value="Unassembled WGS sequence"/>
</dbReference>
<evidence type="ECO:0000313" key="2">
    <source>
        <dbReference type="Proteomes" id="UP000298663"/>
    </source>
</evidence>
<dbReference type="EMBL" id="AZBU02000003">
    <property type="protein sequence ID" value="TKR86550.1"/>
    <property type="molecule type" value="Genomic_DNA"/>
</dbReference>
<keyword evidence="2" id="KW-1185">Reference proteome</keyword>
<dbReference type="AlphaFoldDB" id="A0A4U5NTP6"/>
<protein>
    <submittedName>
        <fullName evidence="1">Uncharacterized protein</fullName>
    </submittedName>
</protein>
<proteinExistence type="predicted"/>
<accession>A0A4U5NTP6</accession>